<sequence length="623" mass="70054">MSDQRYPEDLIVTADDFQSSGWEAAIDGAEDYMDYWQKLSQVAREAIEAGESAKGKVLWLIADACAMDFNASSIHNPFVSRCGISVEIATAIPEIFTAEDVSFFNGVIPQVDDCFIKARLADVLWLIEIPKNPANAFTAIEAYQQFPLDQDSLVRDSESAWERAIRLCYLLRRGSEAHLETIRETLFSKLQELTYEGRYQALWIAQLLGLACVEVEQSIVVCNKLESIATTAKNQNDWNCTRSYIKHSREWHTNFDRIEESRALTVEIAESWAEEGAARSAEFIAVGHCYENAIHEYRTLPNRFRRENNIVDRLTELRRLLNEANANAVEDMQATMIPGCDISESIESARQFVEGREFPDVIRAFVNIFQGADATAIRATAERNMGRYVLSSLFGSTHLTHDGRVRARSPGIDISDVASANTQLELRASMVQNYNLHIDLVMQGAIIPAFHIIQEEHRFTEYLMRSLCSSSSAVPKDRVSLWAKGLLFGFEEDFAAATHLLVPQVEHLVRVIFKENEIITTRLDPVSGIETENGLGTLLDNPRAAEVLGDNIAFELKVLLTDEFGANLRNQIAHGLFNDGAAASTFSVYAWWYCLKLVINSIPWPDRMREEDAAEGGDATEQE</sequence>
<dbReference type="InterPro" id="IPR055804">
    <property type="entry name" value="DUF7380"/>
</dbReference>
<accession>A0A6C2UAQ6</accession>
<dbReference type="RefSeq" id="WP_136082687.1">
    <property type="nucleotide sequence ID" value="NZ_CAAHFG010000004.1"/>
</dbReference>
<keyword evidence="4" id="KW-1185">Reference proteome</keyword>
<evidence type="ECO:0000313" key="4">
    <source>
        <dbReference type="Proteomes" id="UP000366872"/>
    </source>
</evidence>
<dbReference type="Pfam" id="PF24098">
    <property type="entry name" value="DUF7380"/>
    <property type="match status" value="1"/>
</dbReference>
<dbReference type="Pfam" id="PF13910">
    <property type="entry name" value="DUF4209"/>
    <property type="match status" value="1"/>
</dbReference>
<name>A0A6C2UAQ6_PONDE</name>
<dbReference type="InterPro" id="IPR025209">
    <property type="entry name" value="DUF4209"/>
</dbReference>
<evidence type="ECO:0000313" key="3">
    <source>
        <dbReference type="EMBL" id="VGO17198.1"/>
    </source>
</evidence>
<dbReference type="AlphaFoldDB" id="A0A6C2UAQ6"/>
<feature type="domain" description="DUF7380" evidence="2">
    <location>
        <begin position="9"/>
        <end position="176"/>
    </location>
</feature>
<organism evidence="3 4">
    <name type="scientific">Pontiella desulfatans</name>
    <dbReference type="NCBI Taxonomy" id="2750659"/>
    <lineage>
        <taxon>Bacteria</taxon>
        <taxon>Pseudomonadati</taxon>
        <taxon>Kiritimatiellota</taxon>
        <taxon>Kiritimatiellia</taxon>
        <taxon>Kiritimatiellales</taxon>
        <taxon>Pontiellaceae</taxon>
        <taxon>Pontiella</taxon>
    </lineage>
</organism>
<dbReference type="Proteomes" id="UP000366872">
    <property type="component" value="Unassembled WGS sequence"/>
</dbReference>
<evidence type="ECO:0000259" key="2">
    <source>
        <dbReference type="Pfam" id="PF24098"/>
    </source>
</evidence>
<feature type="domain" description="DUF4209" evidence="1">
    <location>
        <begin position="505"/>
        <end position="596"/>
    </location>
</feature>
<proteinExistence type="predicted"/>
<reference evidence="3 4" key="1">
    <citation type="submission" date="2019-04" db="EMBL/GenBank/DDBJ databases">
        <authorList>
            <person name="Van Vliet M D."/>
        </authorList>
    </citation>
    <scope>NUCLEOTIDE SEQUENCE [LARGE SCALE GENOMIC DNA]</scope>
    <source>
        <strain evidence="3 4">F1</strain>
    </source>
</reference>
<gene>
    <name evidence="3" type="ORF">PDESU_05794</name>
</gene>
<dbReference type="EMBL" id="CAAHFG010000004">
    <property type="protein sequence ID" value="VGO17198.1"/>
    <property type="molecule type" value="Genomic_DNA"/>
</dbReference>
<evidence type="ECO:0000259" key="1">
    <source>
        <dbReference type="Pfam" id="PF13910"/>
    </source>
</evidence>
<protein>
    <submittedName>
        <fullName evidence="3">Uncharacterized protein</fullName>
    </submittedName>
</protein>